<accession>A0A4C1Y994</accession>
<dbReference type="Proteomes" id="UP000299102">
    <property type="component" value="Unassembled WGS sequence"/>
</dbReference>
<sequence>MTLCRSVIILKDKNKTISKSLDYKLRLVCSDIFEVKVGVDSQSDDFDQLRSSESGRSIIPLPSRQISNREANKRLLKIRIQLHSNGLHGLQSNNLLMSWSRVGQRPPEYVVCAYAAWGPAPAPARALVGSIARR</sequence>
<evidence type="ECO:0000313" key="2">
    <source>
        <dbReference type="Proteomes" id="UP000299102"/>
    </source>
</evidence>
<comment type="caution">
    <text evidence="1">The sequence shown here is derived from an EMBL/GenBank/DDBJ whole genome shotgun (WGS) entry which is preliminary data.</text>
</comment>
<reference evidence="1 2" key="1">
    <citation type="journal article" date="2019" name="Commun. Biol.">
        <title>The bagworm genome reveals a unique fibroin gene that provides high tensile strength.</title>
        <authorList>
            <person name="Kono N."/>
            <person name="Nakamura H."/>
            <person name="Ohtoshi R."/>
            <person name="Tomita M."/>
            <person name="Numata K."/>
            <person name="Arakawa K."/>
        </authorList>
    </citation>
    <scope>NUCLEOTIDE SEQUENCE [LARGE SCALE GENOMIC DNA]</scope>
</reference>
<protein>
    <submittedName>
        <fullName evidence="1">Uncharacterized protein</fullName>
    </submittedName>
</protein>
<name>A0A4C1Y994_EUMVA</name>
<organism evidence="1 2">
    <name type="scientific">Eumeta variegata</name>
    <name type="common">Bagworm moth</name>
    <name type="synonym">Eumeta japonica</name>
    <dbReference type="NCBI Taxonomy" id="151549"/>
    <lineage>
        <taxon>Eukaryota</taxon>
        <taxon>Metazoa</taxon>
        <taxon>Ecdysozoa</taxon>
        <taxon>Arthropoda</taxon>
        <taxon>Hexapoda</taxon>
        <taxon>Insecta</taxon>
        <taxon>Pterygota</taxon>
        <taxon>Neoptera</taxon>
        <taxon>Endopterygota</taxon>
        <taxon>Lepidoptera</taxon>
        <taxon>Glossata</taxon>
        <taxon>Ditrysia</taxon>
        <taxon>Tineoidea</taxon>
        <taxon>Psychidae</taxon>
        <taxon>Oiketicinae</taxon>
        <taxon>Eumeta</taxon>
    </lineage>
</organism>
<evidence type="ECO:0000313" key="1">
    <source>
        <dbReference type="EMBL" id="GBP71005.1"/>
    </source>
</evidence>
<dbReference type="AlphaFoldDB" id="A0A4C1Y994"/>
<dbReference type="EMBL" id="BGZK01001094">
    <property type="protein sequence ID" value="GBP71005.1"/>
    <property type="molecule type" value="Genomic_DNA"/>
</dbReference>
<keyword evidence="2" id="KW-1185">Reference proteome</keyword>
<proteinExistence type="predicted"/>
<gene>
    <name evidence="1" type="ORF">EVAR_57773_1</name>
</gene>